<evidence type="ECO:0000313" key="3">
    <source>
        <dbReference type="Proteomes" id="UP000005297"/>
    </source>
</evidence>
<evidence type="ECO:0000256" key="1">
    <source>
        <dbReference type="SAM" id="Phobius"/>
    </source>
</evidence>
<keyword evidence="1" id="KW-1133">Transmembrane helix</keyword>
<name>Q0EWV2_9PROT</name>
<proteinExistence type="predicted"/>
<feature type="transmembrane region" description="Helical" evidence="1">
    <location>
        <begin position="12"/>
        <end position="31"/>
    </location>
</feature>
<keyword evidence="1" id="KW-0812">Transmembrane</keyword>
<dbReference type="OrthoDB" id="5296038at2"/>
<dbReference type="AlphaFoldDB" id="Q0EWV2"/>
<comment type="caution">
    <text evidence="2">The sequence shown here is derived from an EMBL/GenBank/DDBJ whole genome shotgun (WGS) entry which is preliminary data.</text>
</comment>
<dbReference type="HOGENOM" id="CLU_1265684_0_0_0"/>
<dbReference type="Proteomes" id="UP000005297">
    <property type="component" value="Unassembled WGS sequence"/>
</dbReference>
<keyword evidence="3" id="KW-1185">Reference proteome</keyword>
<keyword evidence="1" id="KW-0472">Membrane</keyword>
<dbReference type="EMBL" id="AATS01000017">
    <property type="protein sequence ID" value="EAU53805.1"/>
    <property type="molecule type" value="Genomic_DNA"/>
</dbReference>
<dbReference type="InParanoid" id="Q0EWV2"/>
<dbReference type="STRING" id="314344.AL013_07400"/>
<organism evidence="2 3">
    <name type="scientific">Mariprofundus ferrooxydans PV-1</name>
    <dbReference type="NCBI Taxonomy" id="314345"/>
    <lineage>
        <taxon>Bacteria</taxon>
        <taxon>Pseudomonadati</taxon>
        <taxon>Pseudomonadota</taxon>
        <taxon>Candidatius Mariprofundia</taxon>
        <taxon>Mariprofundales</taxon>
        <taxon>Mariprofundaceae</taxon>
        <taxon>Mariprofundus</taxon>
    </lineage>
</organism>
<gene>
    <name evidence="2" type="ORF">SPV1_10244</name>
</gene>
<evidence type="ECO:0000313" key="2">
    <source>
        <dbReference type="EMBL" id="EAU53805.1"/>
    </source>
</evidence>
<protein>
    <submittedName>
        <fullName evidence="2">Uncharacterized protein</fullName>
    </submittedName>
</protein>
<reference evidence="2 3" key="1">
    <citation type="submission" date="2006-09" db="EMBL/GenBank/DDBJ databases">
        <authorList>
            <person name="Emerson D."/>
            <person name="Ferriera S."/>
            <person name="Johnson J."/>
            <person name="Kravitz S."/>
            <person name="Halpern A."/>
            <person name="Remington K."/>
            <person name="Beeson K."/>
            <person name="Tran B."/>
            <person name="Rogers Y.-H."/>
            <person name="Friedman R."/>
            <person name="Venter J.C."/>
        </authorList>
    </citation>
    <scope>NUCLEOTIDE SEQUENCE [LARGE SCALE GENOMIC DNA]</scope>
    <source>
        <strain evidence="2 3">PV-1</strain>
    </source>
</reference>
<accession>Q0EWV2</accession>
<dbReference type="RefSeq" id="WP_009849568.1">
    <property type="nucleotide sequence ID" value="NZ_DS022294.1"/>
</dbReference>
<sequence>MTTESKLRRSDRTGLWMLLAVVAITAAVFFWTSSRYHEGGSASLETHIDARGHLHVLGITLGETNLKQAEIILQSKSDVALYIYPQEHPKAGLKLEAFFPAIADHTKVILLLDLTQAQLKGLESRATIPHQYQNRVARMNLAPDDIINMRHATISELTLIPNLILTAENLKSRFGKPDHIRHLDSERDQYDFNAIGLQATLSKESPPTLHFTNPAARK</sequence>